<reference evidence="2" key="2">
    <citation type="submission" date="2025-08" db="UniProtKB">
        <authorList>
            <consortium name="RefSeq"/>
        </authorList>
    </citation>
    <scope>IDENTIFICATION</scope>
    <source>
        <tissue evidence="2">Leaf</tissue>
    </source>
</reference>
<dbReference type="PANTHER" id="PTHR11439:SF467">
    <property type="entry name" value="INTEGRASE CATALYTIC DOMAIN-CONTAINING PROTEIN"/>
    <property type="match status" value="1"/>
</dbReference>
<dbReference type="PANTHER" id="PTHR11439">
    <property type="entry name" value="GAG-POL-RELATED RETROTRANSPOSON"/>
    <property type="match status" value="1"/>
</dbReference>
<name>A0ABM3QVV7_SPIOL</name>
<dbReference type="Proteomes" id="UP000813463">
    <property type="component" value="Chromosome 1"/>
</dbReference>
<evidence type="ECO:0000313" key="2">
    <source>
        <dbReference type="RefSeq" id="XP_056687498.1"/>
    </source>
</evidence>
<dbReference type="CDD" id="cd09272">
    <property type="entry name" value="RNase_HI_RT_Ty1"/>
    <property type="match status" value="1"/>
</dbReference>
<gene>
    <name evidence="2" type="primary">LOC130462711</name>
</gene>
<protein>
    <submittedName>
        <fullName evidence="2">Secreted RxLR effector protein 161-like</fullName>
    </submittedName>
</protein>
<dbReference type="RefSeq" id="XP_056687498.1">
    <property type="nucleotide sequence ID" value="XM_056831520.1"/>
</dbReference>
<accession>A0ABM3QVV7</accession>
<reference evidence="1" key="1">
    <citation type="journal article" date="2021" name="Nat. Commun.">
        <title>Genomic analyses provide insights into spinach domestication and the genetic basis of agronomic traits.</title>
        <authorList>
            <person name="Cai X."/>
            <person name="Sun X."/>
            <person name="Xu C."/>
            <person name="Sun H."/>
            <person name="Wang X."/>
            <person name="Ge C."/>
            <person name="Zhang Z."/>
            <person name="Wang Q."/>
            <person name="Fei Z."/>
            <person name="Jiao C."/>
            <person name="Wang Q."/>
        </authorList>
    </citation>
    <scope>NUCLEOTIDE SEQUENCE [LARGE SCALE GENOMIC DNA]</scope>
    <source>
        <strain evidence="1">cv. Varoflay</strain>
    </source>
</reference>
<keyword evidence="1" id="KW-1185">Reference proteome</keyword>
<sequence>MTHIPYTSAVGSVMYAMVCSRPDIAHAVSMVSRYMSRPGKVHWEAVKWLLRYLKGTSNFWLEFGRNANGLEGFCDSDYGGNLDDRKSTSGYVFTLGGTAVSWQSTLQDVVALSTTKVEFMAITEAFKEAKWLKGLVGEFSPCSSLVSVFCDSQSAIHLTKNQNTFYKRTKHIDIKYNFVRDVIAKKEFLLKKIGTKENPADMLTKPLPTTKFTLCVDLVGLSPWSM</sequence>
<evidence type="ECO:0000313" key="1">
    <source>
        <dbReference type="Proteomes" id="UP000813463"/>
    </source>
</evidence>
<proteinExistence type="predicted"/>
<organism evidence="1 2">
    <name type="scientific">Spinacia oleracea</name>
    <name type="common">Spinach</name>
    <dbReference type="NCBI Taxonomy" id="3562"/>
    <lineage>
        <taxon>Eukaryota</taxon>
        <taxon>Viridiplantae</taxon>
        <taxon>Streptophyta</taxon>
        <taxon>Embryophyta</taxon>
        <taxon>Tracheophyta</taxon>
        <taxon>Spermatophyta</taxon>
        <taxon>Magnoliopsida</taxon>
        <taxon>eudicotyledons</taxon>
        <taxon>Gunneridae</taxon>
        <taxon>Pentapetalae</taxon>
        <taxon>Caryophyllales</taxon>
        <taxon>Chenopodiaceae</taxon>
        <taxon>Chenopodioideae</taxon>
        <taxon>Anserineae</taxon>
        <taxon>Spinacia</taxon>
    </lineage>
</organism>
<dbReference type="GeneID" id="130462711"/>